<dbReference type="InterPro" id="IPR006311">
    <property type="entry name" value="TAT_signal"/>
</dbReference>
<sequence>MTSSTGAGAAARPRKTISRRLFVGGAALGLAAPAVLRSGAAVAAYPDRPLRIVVANSPGGPSDIIARIVAAALQDQMGGTIYVENKGGGGSNIGMGHVARAEPDGTTILLATSAYVVNPSLYDTLPYDPFKDFSAICELATSPNVFAVKPELGVSTMKEFVALAKKSPEKFNVSVPPVGTTPQLEAEVLKSIEGLQGMATVPFSGGGEALKALLGGTVQLSSGVLAPAHPYIKSGAVKALAVTGERRWHDLPEIPTMVEAGYPGFVFETYTALLAPAGTSPDFVARMEKETLALLAKPDMREKLTKSGFEVQAKTGKQHMERVAREIPMFRDVITKAGIKMKS</sequence>
<dbReference type="InterPro" id="IPR042100">
    <property type="entry name" value="Bug_dom1"/>
</dbReference>
<dbReference type="Gene3D" id="3.40.190.10">
    <property type="entry name" value="Periplasmic binding protein-like II"/>
    <property type="match status" value="1"/>
</dbReference>
<dbReference type="AlphaFoldDB" id="A0A327JZG0"/>
<comment type="similarity">
    <text evidence="1">Belongs to the UPF0065 (bug) family.</text>
</comment>
<gene>
    <name evidence="2" type="ORF">CH338_26690</name>
</gene>
<dbReference type="PANTHER" id="PTHR42928:SF5">
    <property type="entry name" value="BLR1237 PROTEIN"/>
    <property type="match status" value="1"/>
</dbReference>
<comment type="caution">
    <text evidence="2">The sequence shown here is derived from an EMBL/GenBank/DDBJ whole genome shotgun (WGS) entry which is preliminary data.</text>
</comment>
<proteinExistence type="inferred from homology"/>
<name>A0A327JZG0_9BRAD</name>
<dbReference type="PROSITE" id="PS51318">
    <property type="entry name" value="TAT"/>
    <property type="match status" value="1"/>
</dbReference>
<keyword evidence="3" id="KW-1185">Reference proteome</keyword>
<dbReference type="InterPro" id="IPR005064">
    <property type="entry name" value="BUG"/>
</dbReference>
<evidence type="ECO:0000313" key="2">
    <source>
        <dbReference type="EMBL" id="RAI30984.1"/>
    </source>
</evidence>
<dbReference type="RefSeq" id="WP_111360061.1">
    <property type="nucleotide sequence ID" value="NZ_NHSK01000189.1"/>
</dbReference>
<dbReference type="EMBL" id="NPEU01000546">
    <property type="protein sequence ID" value="RAI30984.1"/>
    <property type="molecule type" value="Genomic_DNA"/>
</dbReference>
<dbReference type="PANTHER" id="PTHR42928">
    <property type="entry name" value="TRICARBOXYLATE-BINDING PROTEIN"/>
    <property type="match status" value="1"/>
</dbReference>
<evidence type="ECO:0000256" key="1">
    <source>
        <dbReference type="ARBA" id="ARBA00006987"/>
    </source>
</evidence>
<reference evidence="2 3" key="1">
    <citation type="submission" date="2017-07" db="EMBL/GenBank/DDBJ databases">
        <title>Draft Genome Sequences of Select Purple Nonsulfur Bacteria.</title>
        <authorList>
            <person name="Lasarre B."/>
            <person name="Mckinlay J.B."/>
        </authorList>
    </citation>
    <scope>NUCLEOTIDE SEQUENCE [LARGE SCALE GENOMIC DNA]</scope>
    <source>
        <strain evidence="2 3">DSM 11907</strain>
    </source>
</reference>
<dbReference type="SUPFAM" id="SSF53850">
    <property type="entry name" value="Periplasmic binding protein-like II"/>
    <property type="match status" value="1"/>
</dbReference>
<dbReference type="OrthoDB" id="7956792at2"/>
<evidence type="ECO:0000313" key="3">
    <source>
        <dbReference type="Proteomes" id="UP000248863"/>
    </source>
</evidence>
<dbReference type="Pfam" id="PF03401">
    <property type="entry name" value="TctC"/>
    <property type="match status" value="1"/>
</dbReference>
<protein>
    <recommendedName>
        <fullName evidence="4">ABC transporter substrate-binding protein</fullName>
    </recommendedName>
</protein>
<evidence type="ECO:0008006" key="4">
    <source>
        <dbReference type="Google" id="ProtNLM"/>
    </source>
</evidence>
<dbReference type="Gene3D" id="3.40.190.150">
    <property type="entry name" value="Bordetella uptake gene, domain 1"/>
    <property type="match status" value="1"/>
</dbReference>
<accession>A0A327JZG0</accession>
<organism evidence="2 3">
    <name type="scientific">Rhodoplanes elegans</name>
    <dbReference type="NCBI Taxonomy" id="29408"/>
    <lineage>
        <taxon>Bacteria</taxon>
        <taxon>Pseudomonadati</taxon>
        <taxon>Pseudomonadota</taxon>
        <taxon>Alphaproteobacteria</taxon>
        <taxon>Hyphomicrobiales</taxon>
        <taxon>Nitrobacteraceae</taxon>
        <taxon>Rhodoplanes</taxon>
    </lineage>
</organism>
<dbReference type="PIRSF" id="PIRSF017082">
    <property type="entry name" value="YflP"/>
    <property type="match status" value="1"/>
</dbReference>
<dbReference type="Proteomes" id="UP000248863">
    <property type="component" value="Unassembled WGS sequence"/>
</dbReference>